<dbReference type="GO" id="GO:0005975">
    <property type="term" value="P:carbohydrate metabolic process"/>
    <property type="evidence" value="ECO:0007669"/>
    <property type="project" value="InterPro"/>
</dbReference>
<dbReference type="EMBL" id="DYUK01000289">
    <property type="protein sequence ID" value="HJG81264.1"/>
    <property type="molecule type" value="Genomic_DNA"/>
</dbReference>
<evidence type="ECO:0000259" key="3">
    <source>
        <dbReference type="Pfam" id="PF21467"/>
    </source>
</evidence>
<protein>
    <submittedName>
        <fullName evidence="4">Beta-galactosidase</fullName>
    </submittedName>
</protein>
<keyword evidence="1" id="KW-0378">Hydrolase</keyword>
<dbReference type="PANTHER" id="PTHR23421">
    <property type="entry name" value="BETA-GALACTOSIDASE RELATED"/>
    <property type="match status" value="1"/>
</dbReference>
<evidence type="ECO:0000256" key="2">
    <source>
        <dbReference type="ARBA" id="ARBA00023295"/>
    </source>
</evidence>
<reference evidence="4" key="2">
    <citation type="submission" date="2021-09" db="EMBL/GenBank/DDBJ databases">
        <authorList>
            <person name="Gilroy R."/>
        </authorList>
    </citation>
    <scope>NUCLEOTIDE SEQUENCE</scope>
    <source>
        <strain evidence="4">ChiGjej5B5-7349</strain>
    </source>
</reference>
<accession>A0A921MH78</accession>
<dbReference type="SUPFAM" id="SSF49785">
    <property type="entry name" value="Galactose-binding domain-like"/>
    <property type="match status" value="1"/>
</dbReference>
<gene>
    <name evidence="4" type="ORF">K8V08_12715</name>
</gene>
<name>A0A921MH78_9MICO</name>
<reference evidence="4" key="1">
    <citation type="journal article" date="2021" name="PeerJ">
        <title>Extensive microbial diversity within the chicken gut microbiome revealed by metagenomics and culture.</title>
        <authorList>
            <person name="Gilroy R."/>
            <person name="Ravi A."/>
            <person name="Getino M."/>
            <person name="Pursley I."/>
            <person name="Horton D.L."/>
            <person name="Alikhan N.F."/>
            <person name="Baker D."/>
            <person name="Gharbi K."/>
            <person name="Hall N."/>
            <person name="Watson M."/>
            <person name="Adriaenssens E.M."/>
            <person name="Foster-Nyarko E."/>
            <person name="Jarju S."/>
            <person name="Secka A."/>
            <person name="Antonio M."/>
            <person name="Oren A."/>
            <person name="Chaudhuri R.R."/>
            <person name="La Ragione R."/>
            <person name="Hildebrand F."/>
            <person name="Pallen M.J."/>
        </authorList>
    </citation>
    <scope>NUCLEOTIDE SEQUENCE</scope>
    <source>
        <strain evidence="4">ChiGjej5B5-7349</strain>
    </source>
</reference>
<evidence type="ECO:0000313" key="5">
    <source>
        <dbReference type="Proteomes" id="UP000784435"/>
    </source>
</evidence>
<comment type="caution">
    <text evidence="4">The sequence shown here is derived from an EMBL/GenBank/DDBJ whole genome shotgun (WGS) entry which is preliminary data.</text>
</comment>
<dbReference type="InterPro" id="IPR008979">
    <property type="entry name" value="Galactose-bd-like_sf"/>
</dbReference>
<feature type="domain" description="Beta-galactosidase galactose-binding" evidence="3">
    <location>
        <begin position="15"/>
        <end position="69"/>
    </location>
</feature>
<dbReference type="GO" id="GO:0004553">
    <property type="term" value="F:hydrolase activity, hydrolyzing O-glycosyl compounds"/>
    <property type="evidence" value="ECO:0007669"/>
    <property type="project" value="InterPro"/>
</dbReference>
<dbReference type="Proteomes" id="UP000784435">
    <property type="component" value="Unassembled WGS sequence"/>
</dbReference>
<dbReference type="Pfam" id="PF21467">
    <property type="entry name" value="BetaGal_gal-bd"/>
    <property type="match status" value="1"/>
</dbReference>
<evidence type="ECO:0000256" key="1">
    <source>
        <dbReference type="ARBA" id="ARBA00022801"/>
    </source>
</evidence>
<dbReference type="InterPro" id="IPR001944">
    <property type="entry name" value="Glycoside_Hdrlase_35"/>
</dbReference>
<keyword evidence="2" id="KW-0326">Glycosidase</keyword>
<organism evidence="4 5">
    <name type="scientific">Brevibacterium senegalense</name>
    <dbReference type="NCBI Taxonomy" id="1033736"/>
    <lineage>
        <taxon>Bacteria</taxon>
        <taxon>Bacillati</taxon>
        <taxon>Actinomycetota</taxon>
        <taxon>Actinomycetes</taxon>
        <taxon>Micrococcales</taxon>
        <taxon>Brevibacteriaceae</taxon>
        <taxon>Brevibacterium</taxon>
    </lineage>
</organism>
<evidence type="ECO:0000313" key="4">
    <source>
        <dbReference type="EMBL" id="HJG81264.1"/>
    </source>
</evidence>
<sequence>LEGEGGADDLPVLVGASFEADSPQDTFLDVSGAGHGVAYVNGFCVGRYWNIGPQLTLYVPAPLVREGRNEVLLLELEKHPTHLALAEEHRFGRTDG</sequence>
<dbReference type="InterPro" id="IPR048913">
    <property type="entry name" value="BetaGal_gal-bd"/>
</dbReference>
<proteinExistence type="predicted"/>
<feature type="non-terminal residue" evidence="4">
    <location>
        <position position="1"/>
    </location>
</feature>
<dbReference type="AlphaFoldDB" id="A0A921MH78"/>
<dbReference type="Gene3D" id="2.60.120.260">
    <property type="entry name" value="Galactose-binding domain-like"/>
    <property type="match status" value="1"/>
</dbReference>